<dbReference type="SUPFAM" id="SSF101478">
    <property type="entry name" value="ADP-ribosylglycohydrolase"/>
    <property type="match status" value="2"/>
</dbReference>
<reference evidence="3 4" key="1">
    <citation type="submission" date="2019-11" db="EMBL/GenBank/DDBJ databases">
        <authorList>
            <person name="Li X.-J."/>
            <person name="Feng X.-M."/>
        </authorList>
    </citation>
    <scope>NUCLEOTIDE SEQUENCE [LARGE SCALE GENOMIC DNA]</scope>
    <source>
        <strain evidence="3 4">XMNu-373</strain>
    </source>
</reference>
<evidence type="ECO:0008006" key="5">
    <source>
        <dbReference type="Google" id="ProtNLM"/>
    </source>
</evidence>
<dbReference type="GO" id="GO:0046872">
    <property type="term" value="F:metal ion binding"/>
    <property type="evidence" value="ECO:0007669"/>
    <property type="project" value="UniProtKB-KW"/>
</dbReference>
<dbReference type="AlphaFoldDB" id="A0A7K3M705"/>
<dbReference type="Pfam" id="PF03747">
    <property type="entry name" value="ADP_ribosyl_GH"/>
    <property type="match status" value="2"/>
</dbReference>
<dbReference type="Gene3D" id="1.10.4080.10">
    <property type="entry name" value="ADP-ribosylation/Crystallin J1"/>
    <property type="match status" value="2"/>
</dbReference>
<feature type="compositionally biased region" description="Basic and acidic residues" evidence="2">
    <location>
        <begin position="321"/>
        <end position="330"/>
    </location>
</feature>
<dbReference type="InterPro" id="IPR036705">
    <property type="entry name" value="Ribosyl_crysJ1_sf"/>
</dbReference>
<feature type="binding site" evidence="1">
    <location>
        <position position="465"/>
    </location>
    <ligand>
        <name>Mg(2+)</name>
        <dbReference type="ChEBI" id="CHEBI:18420"/>
        <label>1</label>
    </ligand>
</feature>
<accession>A0A7K3M705</accession>
<sequence length="526" mass="54697">MVRIDRPGDGALPRRRRRGTTSGRPGRPTRRSDAVNDDPSVLRSEGHDARSAGRNGRGGALIGLAIGDAAGWPARQHRSHLLPSWTRRLRRELDTFAEAEEVTSLPVPFALNQEPGPLRLGPSDDAEWAAWTLTWLRATDPLTRQAVHDTWREAATSENLPRGRISTATAADALRKGSRPPQTGQHNPHHFDDAAAVRAVAIGAVIADPDRAADVAEWDAEVTNAGDGVYAARAIARMVSLAASWPPVTGSEAERLGNVTPGHEVAAPAEGETRTEGEGLESGGGPSRARAGIGERGRWRSPSPNESAGGDGPPPPSRPAEVVRGERRDGPPAPSSLAGVVRGERRDGPPAPSSLAGVVRGERRDGPPPFSGLAEAAREVLLAELPPETLIGRTTRRALELTRDASSPAEAVPLLDDVVDRVYSYGTAAAQTVAVAAALAGAALRNGTLPIEAVTAAACLPSLADSAPALTGALVGAVVGVDAFPASWVERCRVLAGCCAPPLAGVDILDLAGGSGDLAHDEGKYL</sequence>
<feature type="region of interest" description="Disordered" evidence="2">
    <location>
        <begin position="1"/>
        <end position="57"/>
    </location>
</feature>
<dbReference type="Proteomes" id="UP000460435">
    <property type="component" value="Unassembled WGS sequence"/>
</dbReference>
<feature type="region of interest" description="Disordered" evidence="2">
    <location>
        <begin position="252"/>
        <end position="372"/>
    </location>
</feature>
<keyword evidence="1" id="KW-0460">Magnesium</keyword>
<evidence type="ECO:0000313" key="3">
    <source>
        <dbReference type="EMBL" id="NDL59066.1"/>
    </source>
</evidence>
<name>A0A7K3M705_9ACTN</name>
<feature type="binding site" evidence="1">
    <location>
        <position position="466"/>
    </location>
    <ligand>
        <name>Mg(2+)</name>
        <dbReference type="ChEBI" id="CHEBI:18420"/>
        <label>1</label>
    </ligand>
</feature>
<comment type="cofactor">
    <cofactor evidence="1">
        <name>Mg(2+)</name>
        <dbReference type="ChEBI" id="CHEBI:18420"/>
    </cofactor>
    <text evidence="1">Binds 2 magnesium ions per subunit.</text>
</comment>
<evidence type="ECO:0000313" key="4">
    <source>
        <dbReference type="Proteomes" id="UP000460435"/>
    </source>
</evidence>
<evidence type="ECO:0000256" key="1">
    <source>
        <dbReference type="PIRSR" id="PIRSR605502-1"/>
    </source>
</evidence>
<proteinExistence type="predicted"/>
<evidence type="ECO:0000256" key="2">
    <source>
        <dbReference type="SAM" id="MobiDB-lite"/>
    </source>
</evidence>
<organism evidence="3 4">
    <name type="scientific">Phytoactinopolyspora mesophila</name>
    <dbReference type="NCBI Taxonomy" id="2650750"/>
    <lineage>
        <taxon>Bacteria</taxon>
        <taxon>Bacillati</taxon>
        <taxon>Actinomycetota</taxon>
        <taxon>Actinomycetes</taxon>
        <taxon>Jiangellales</taxon>
        <taxon>Jiangellaceae</taxon>
        <taxon>Phytoactinopolyspora</taxon>
    </lineage>
</organism>
<gene>
    <name evidence="3" type="ORF">F7O44_18525</name>
</gene>
<dbReference type="InterPro" id="IPR005502">
    <property type="entry name" value="Ribosyl_crysJ1"/>
</dbReference>
<protein>
    <recommendedName>
        <fullName evidence="5">ADP-ribosylglycohydrolase family protein</fullName>
    </recommendedName>
</protein>
<comment type="caution">
    <text evidence="3">The sequence shown here is derived from an EMBL/GenBank/DDBJ whole genome shotgun (WGS) entry which is preliminary data.</text>
</comment>
<keyword evidence="1" id="KW-0479">Metal-binding</keyword>
<dbReference type="EMBL" id="WLZY01000006">
    <property type="protein sequence ID" value="NDL59066.1"/>
    <property type="molecule type" value="Genomic_DNA"/>
</dbReference>
<keyword evidence="4" id="KW-1185">Reference proteome</keyword>